<organism evidence="2 3">
    <name type="scientific">Dryococelus australis</name>
    <dbReference type="NCBI Taxonomy" id="614101"/>
    <lineage>
        <taxon>Eukaryota</taxon>
        <taxon>Metazoa</taxon>
        <taxon>Ecdysozoa</taxon>
        <taxon>Arthropoda</taxon>
        <taxon>Hexapoda</taxon>
        <taxon>Insecta</taxon>
        <taxon>Pterygota</taxon>
        <taxon>Neoptera</taxon>
        <taxon>Polyneoptera</taxon>
        <taxon>Phasmatodea</taxon>
        <taxon>Verophasmatodea</taxon>
        <taxon>Anareolatae</taxon>
        <taxon>Phasmatidae</taxon>
        <taxon>Eurycanthinae</taxon>
        <taxon>Dryococelus</taxon>
    </lineage>
</organism>
<keyword evidence="3" id="KW-1185">Reference proteome</keyword>
<name>A0ABQ9GUL6_9NEOP</name>
<feature type="compositionally biased region" description="Basic and acidic residues" evidence="1">
    <location>
        <begin position="187"/>
        <end position="208"/>
    </location>
</feature>
<evidence type="ECO:0000313" key="2">
    <source>
        <dbReference type="EMBL" id="KAJ8875693.1"/>
    </source>
</evidence>
<gene>
    <name evidence="2" type="ORF">PR048_023592</name>
</gene>
<evidence type="ECO:0000313" key="3">
    <source>
        <dbReference type="Proteomes" id="UP001159363"/>
    </source>
</evidence>
<dbReference type="EMBL" id="JARBHB010000009">
    <property type="protein sequence ID" value="KAJ8875693.1"/>
    <property type="molecule type" value="Genomic_DNA"/>
</dbReference>
<reference evidence="2 3" key="1">
    <citation type="submission" date="2023-02" db="EMBL/GenBank/DDBJ databases">
        <title>LHISI_Scaffold_Assembly.</title>
        <authorList>
            <person name="Stuart O.P."/>
            <person name="Cleave R."/>
            <person name="Magrath M.J.L."/>
            <person name="Mikheyev A.S."/>
        </authorList>
    </citation>
    <scope>NUCLEOTIDE SEQUENCE [LARGE SCALE GENOMIC DNA]</scope>
    <source>
        <strain evidence="2">Daus_M_001</strain>
        <tissue evidence="2">Leg muscle</tissue>
    </source>
</reference>
<protein>
    <submittedName>
        <fullName evidence="2">Uncharacterized protein</fullName>
    </submittedName>
</protein>
<dbReference type="Proteomes" id="UP001159363">
    <property type="component" value="Chromosome 8"/>
</dbReference>
<accession>A0ABQ9GUL6</accession>
<proteinExistence type="predicted"/>
<feature type="compositionally biased region" description="Polar residues" evidence="1">
    <location>
        <begin position="176"/>
        <end position="186"/>
    </location>
</feature>
<sequence length="208" mass="23120">MLGHDESDHFTVSLNPHNTFQGHIAATIDECNLLPQANLNALIQDLPHRVEELIRLTFCPLISNQVQSRSGYSGFSQAEIVPDDAAGRWVFSGISHFLHPFIPVLFHTHLTSTSSALKTPICFLFGTTAESQMNATYSRPSTNKFTGSVFSSDFPSQSMEVMGSNQNMLQPKVAKDNQSVFASPQMTDRERMQGHHADRQREDARAPC</sequence>
<comment type="caution">
    <text evidence="2">The sequence shown here is derived from an EMBL/GenBank/DDBJ whole genome shotgun (WGS) entry which is preliminary data.</text>
</comment>
<evidence type="ECO:0000256" key="1">
    <source>
        <dbReference type="SAM" id="MobiDB-lite"/>
    </source>
</evidence>
<feature type="region of interest" description="Disordered" evidence="1">
    <location>
        <begin position="174"/>
        <end position="208"/>
    </location>
</feature>